<evidence type="ECO:0000313" key="2">
    <source>
        <dbReference type="Proteomes" id="UP000321046"/>
    </source>
</evidence>
<dbReference type="AlphaFoldDB" id="A0A5C6XIU8"/>
<dbReference type="Proteomes" id="UP000321046">
    <property type="component" value="Unassembled WGS sequence"/>
</dbReference>
<reference evidence="1 2" key="1">
    <citation type="submission" date="2019-08" db="EMBL/GenBank/DDBJ databases">
        <title>Bradymonadales sp. TMQ2.</title>
        <authorList>
            <person name="Liang Q."/>
        </authorList>
    </citation>
    <scope>NUCLEOTIDE SEQUENCE [LARGE SCALE GENOMIC DNA]</scope>
    <source>
        <strain evidence="1 2">TMQ2</strain>
    </source>
</reference>
<proteinExistence type="predicted"/>
<comment type="caution">
    <text evidence="1">The sequence shown here is derived from an EMBL/GenBank/DDBJ whole genome shotgun (WGS) entry which is preliminary data.</text>
</comment>
<name>A0A5C6XIU8_9DELT</name>
<evidence type="ECO:0000313" key="1">
    <source>
        <dbReference type="EMBL" id="TXD39910.1"/>
    </source>
</evidence>
<dbReference type="OrthoDB" id="5384342at2"/>
<sequence>MVGVPLTDAQRKQLRAIVEHLKPAHTHFVTLVEPAPPAFIDHWELGVSEIGVTTDLH</sequence>
<organism evidence="1 2">
    <name type="scientific">Lujinxingia vulgaris</name>
    <dbReference type="NCBI Taxonomy" id="2600176"/>
    <lineage>
        <taxon>Bacteria</taxon>
        <taxon>Deltaproteobacteria</taxon>
        <taxon>Bradymonadales</taxon>
        <taxon>Lujinxingiaceae</taxon>
        <taxon>Lujinxingia</taxon>
    </lineage>
</organism>
<dbReference type="EMBL" id="VOSL01000025">
    <property type="protein sequence ID" value="TXD39910.1"/>
    <property type="molecule type" value="Genomic_DNA"/>
</dbReference>
<gene>
    <name evidence="1" type="ORF">FRC96_05580</name>
</gene>
<protein>
    <submittedName>
        <fullName evidence="1">Phage tail protein</fullName>
    </submittedName>
</protein>
<accession>A0A5C6XIU8</accession>